<feature type="compositionally biased region" description="Low complexity" evidence="3">
    <location>
        <begin position="400"/>
        <end position="410"/>
    </location>
</feature>
<dbReference type="PROSITE" id="PS50010">
    <property type="entry name" value="DH_2"/>
    <property type="match status" value="1"/>
</dbReference>
<dbReference type="PANTHER" id="PTHR46572:SF1">
    <property type="entry name" value="RHO1 GUANINE NUCLEOTIDE EXCHANGE FACTOR TUS1"/>
    <property type="match status" value="1"/>
</dbReference>
<dbReference type="PROSITE" id="PS50003">
    <property type="entry name" value="PH_DOMAIN"/>
    <property type="match status" value="1"/>
</dbReference>
<evidence type="ECO:0000259" key="5">
    <source>
        <dbReference type="PROSITE" id="PS50010"/>
    </source>
</evidence>
<feature type="compositionally biased region" description="Polar residues" evidence="3">
    <location>
        <begin position="37"/>
        <end position="48"/>
    </location>
</feature>
<feature type="compositionally biased region" description="Polar residues" evidence="3">
    <location>
        <begin position="662"/>
        <end position="672"/>
    </location>
</feature>
<dbReference type="Proteomes" id="UP000770015">
    <property type="component" value="Unassembled WGS sequence"/>
</dbReference>
<keyword evidence="2" id="KW-0344">Guanine-nucleotide releasing factor</keyword>
<dbReference type="Pfam" id="PF15405">
    <property type="entry name" value="PH_5"/>
    <property type="match status" value="1"/>
</dbReference>
<dbReference type="InterPro" id="IPR035899">
    <property type="entry name" value="DBL_dom_sf"/>
</dbReference>
<evidence type="ECO:0000256" key="3">
    <source>
        <dbReference type="SAM" id="MobiDB-lite"/>
    </source>
</evidence>
<proteinExistence type="predicted"/>
<feature type="compositionally biased region" description="Polar residues" evidence="3">
    <location>
        <begin position="112"/>
        <end position="129"/>
    </location>
</feature>
<feature type="region of interest" description="Disordered" evidence="3">
    <location>
        <begin position="647"/>
        <end position="713"/>
    </location>
</feature>
<dbReference type="InterPro" id="IPR057283">
    <property type="entry name" value="RGF3_WH"/>
</dbReference>
<feature type="compositionally biased region" description="Low complexity" evidence="3">
    <location>
        <begin position="229"/>
        <end position="240"/>
    </location>
</feature>
<organism evidence="7 8">
    <name type="scientific">Plectosphaerella plurivora</name>
    <dbReference type="NCBI Taxonomy" id="936078"/>
    <lineage>
        <taxon>Eukaryota</taxon>
        <taxon>Fungi</taxon>
        <taxon>Dikarya</taxon>
        <taxon>Ascomycota</taxon>
        <taxon>Pezizomycotina</taxon>
        <taxon>Sordariomycetes</taxon>
        <taxon>Hypocreomycetidae</taxon>
        <taxon>Glomerellales</taxon>
        <taxon>Plectosphaerellaceae</taxon>
        <taxon>Plectosphaerella</taxon>
    </lineage>
</organism>
<dbReference type="InterPro" id="IPR011993">
    <property type="entry name" value="PH-like_dom_sf"/>
</dbReference>
<dbReference type="InterPro" id="IPR001180">
    <property type="entry name" value="CNH_dom"/>
</dbReference>
<gene>
    <name evidence="7" type="ORF">F5X68DRAFT_197057</name>
</gene>
<dbReference type="OrthoDB" id="660555at2759"/>
<dbReference type="InterPro" id="IPR001849">
    <property type="entry name" value="PH_domain"/>
</dbReference>
<feature type="compositionally biased region" description="Basic and acidic residues" evidence="3">
    <location>
        <begin position="564"/>
        <end position="574"/>
    </location>
</feature>
<accession>A0A9P9AH29</accession>
<evidence type="ECO:0000259" key="6">
    <source>
        <dbReference type="PROSITE" id="PS50219"/>
    </source>
</evidence>
<protein>
    <submittedName>
        <fullName evidence="7">Rho1 guanine nucleotide exchange factor 3</fullName>
    </submittedName>
</protein>
<dbReference type="Gene3D" id="1.20.900.10">
    <property type="entry name" value="Dbl homology (DH) domain"/>
    <property type="match status" value="1"/>
</dbReference>
<dbReference type="SUPFAM" id="SSF48065">
    <property type="entry name" value="DBL homology domain (DH-domain)"/>
    <property type="match status" value="1"/>
</dbReference>
<dbReference type="PANTHER" id="PTHR46572">
    <property type="entry name" value="RHO1 GDP-GTP EXCHANGE PROTEIN 1-RELATED"/>
    <property type="match status" value="1"/>
</dbReference>
<name>A0A9P9AH29_9PEZI</name>
<dbReference type="InterPro" id="IPR052233">
    <property type="entry name" value="Rho-type_GEFs"/>
</dbReference>
<dbReference type="CDD" id="cd00160">
    <property type="entry name" value="RhoGEF"/>
    <property type="match status" value="1"/>
</dbReference>
<dbReference type="Gene3D" id="2.30.29.30">
    <property type="entry name" value="Pleckstrin-homology domain (PH domain)/Phosphotyrosine-binding domain (PTB)"/>
    <property type="match status" value="1"/>
</dbReference>
<dbReference type="InterPro" id="IPR041675">
    <property type="entry name" value="PH_5"/>
</dbReference>
<sequence length="1718" mass="190348">MSFRGDNQRRYGHVPPVQYPVSGQPQDHTGYPERRQSFNNGDDSSFFEQTGHAGHGQQGVYPGAAPPRSEDELFLTSPTDQTAPRPAYGAPSPSALSGYQHQYQAPAPPTPSHSTYNPQHFARSQSTSLPYHPQPAHRYSGASTSSIPNTPASPTSYTPAAYNPAAYASANSAVPQRQPTYHGYNNYSQGYASPAMSQASAFNQQSPVATYNQGFPQPMQAPLPSPGVSSNASSTSQTPSYDPSYGQGYNNNAYGTYASNGAQAAAAQQPYPQTPYPLQSQIPVGPQYSADPSSFSNRAYRSNSHTSPLSSPQPHSPGLQRHPTNAPLPSRPIDQVPEEPTWDPEEEHVNDQARLQAGIMHDIEAELDRPSSRHRPAPVNGAQFSDEDLQTLRRYTGTTAADSSAASNVSRFPSNASTYNNPSQYDYDDDDDDDPEGTAGVLAMQQAEMEDRRFSSNAAPFAYPEPMPIRTLAPPAEEQTKEGQSSDTDYGATDLGFFSGGYAGQIPYGGGAADSRQETPPARPLPQPVQGDHQSSYDESTPAFKAEVDYGGTGGLQAPTGHRLSFDEGSERVSVHSRQSGSESPYKEDYPDIFYHPGFNRPLPPVPGRTGSDSSAMLSVQQARQYGHTPSLSVDSRHSYVAENPEAYYSPSGQTLHPERSISMSSHSNTPQVHAPARSRTDAADERRKLAKQHHLAAQSGHEGSESATPSSMTYDMITLPSGRRRKFTPSKLSANDYRRCAEPWALSGIAAWVREMADGEPDLKLKTIEEALVNLFTDKVPTLNVADAEVLSTKVVELMLNASILVPEEEWVKFGPGSITGVLWQLTGHGCYAPKLHETETPGRCYSHHCMRTLKKANLDELMLEEVKSEDWATFYKMTKESIEGKPKKEIERQNVLHEIVTGEEEYMTQLEVLRVLYHDQIRNAPSPIIAPNRVDNFLTVVFGKVDLVQGVNREYLLAQLKYRQQEQGPWISGFSDLFREWIRRAKDVYIDYASQYPHASYLVRKEASRNMIFAEFLERVRGHSRSGRLDWTHFLKTPITRLQRYTFILQNVEKLMLVDSEEKTNLSKAIMEIHNVTMECDAKVAEMQKKVEMMELNAMLVLRPGFHSVLNLHHLGRELLLQGELQRMGSKGVRWVDTHALLFDHYFILAKPVPARDGKTSKKFDVSKEPIPMPLLFLDSMDDDPISKQKGIATPLARGAVSASDTRLNRIATNGADRPSLEHAATSSSMGSVGGSRLTPTNTNNDSKDKILYPFRIKHLGHETYTLYATSAEKRADWVQKIVEAKTRHAKACFQQNAEPFRLRVLADIAFAYDSVNAIGKHAGVPVRGTPLDRAIRELEAVYGPTRGPAPVSRAQVNCATSFTAFGKSIIAVGTDYGVYISDASDPRGWIRTIQANRVTQITVLEEFSVCVVIADRSLTSYPLDVVAPVSNFPAPINDSPRRAPQRLGKDVNFFATAKMKDRMLLFYKRKEGMHNTFKVLEPVYQKANEKKSRIFGVRKGMNGATESFRDYDEFYLPTECFSLNIFQTYIAVSTAKGFELLTLDKKQPMSIPDLRVPAIANIATRVRDQRPLGMFRLNDQEFLLAYEDCAVYVDKHGDVSRTLIMEYSGKQKKARAATMYGQYLILFNEDYVEVRNAENGRLRQIIAGRDVKCLDYGVRGPTGGMAMSGTSWAAGQVGQAGEEWKGTVKISMSHPEISGIQIVLELLLNDGHMES</sequence>
<feature type="compositionally biased region" description="Polar residues" evidence="3">
    <location>
        <begin position="94"/>
        <end position="103"/>
    </location>
</feature>
<feature type="region of interest" description="Disordered" evidence="3">
    <location>
        <begin position="265"/>
        <end position="348"/>
    </location>
</feature>
<dbReference type="Pfam" id="PF00621">
    <property type="entry name" value="RhoGEF"/>
    <property type="match status" value="1"/>
</dbReference>
<dbReference type="PROSITE" id="PS50219">
    <property type="entry name" value="CNH"/>
    <property type="match status" value="1"/>
</dbReference>
<evidence type="ECO:0000313" key="7">
    <source>
        <dbReference type="EMBL" id="KAH6697265.1"/>
    </source>
</evidence>
<dbReference type="Pfam" id="PF00780">
    <property type="entry name" value="CNH"/>
    <property type="match status" value="1"/>
</dbReference>
<feature type="compositionally biased region" description="Polar residues" evidence="3">
    <location>
        <begin position="411"/>
        <end position="424"/>
    </location>
</feature>
<dbReference type="SMART" id="SM00233">
    <property type="entry name" value="PH"/>
    <property type="match status" value="1"/>
</dbReference>
<feature type="domain" description="PH" evidence="4">
    <location>
        <begin position="1120"/>
        <end position="1289"/>
    </location>
</feature>
<feature type="compositionally biased region" description="Gly residues" evidence="3">
    <location>
        <begin position="498"/>
        <end position="512"/>
    </location>
</feature>
<feature type="compositionally biased region" description="Basic and acidic residues" evidence="3">
    <location>
        <begin position="679"/>
        <end position="688"/>
    </location>
</feature>
<dbReference type="EMBL" id="JAGSXJ010000001">
    <property type="protein sequence ID" value="KAH6697265.1"/>
    <property type="molecule type" value="Genomic_DNA"/>
</dbReference>
<dbReference type="SUPFAM" id="SSF50729">
    <property type="entry name" value="PH domain-like"/>
    <property type="match status" value="1"/>
</dbReference>
<feature type="region of interest" description="Disordered" evidence="3">
    <location>
        <begin position="1"/>
        <end position="156"/>
    </location>
</feature>
<dbReference type="SMART" id="SM00325">
    <property type="entry name" value="RhoGEF"/>
    <property type="match status" value="1"/>
</dbReference>
<feature type="compositionally biased region" description="Acidic residues" evidence="3">
    <location>
        <begin position="336"/>
        <end position="348"/>
    </location>
</feature>
<feature type="domain" description="DH" evidence="5">
    <location>
        <begin position="893"/>
        <end position="1085"/>
    </location>
</feature>
<evidence type="ECO:0000259" key="4">
    <source>
        <dbReference type="PROSITE" id="PS50003"/>
    </source>
</evidence>
<dbReference type="InterPro" id="IPR000219">
    <property type="entry name" value="DH_dom"/>
</dbReference>
<dbReference type="Pfam" id="PF23582">
    <property type="entry name" value="WHD_RGF3"/>
    <property type="match status" value="1"/>
</dbReference>
<dbReference type="GO" id="GO:0005085">
    <property type="term" value="F:guanyl-nucleotide exchange factor activity"/>
    <property type="evidence" value="ECO:0007669"/>
    <property type="project" value="UniProtKB-KW"/>
</dbReference>
<feature type="region of interest" description="Disordered" evidence="3">
    <location>
        <begin position="1216"/>
        <end position="1247"/>
    </location>
</feature>
<evidence type="ECO:0000256" key="2">
    <source>
        <dbReference type="ARBA" id="ARBA00022658"/>
    </source>
</evidence>
<evidence type="ECO:0000256" key="1">
    <source>
        <dbReference type="ARBA" id="ARBA00022553"/>
    </source>
</evidence>
<comment type="caution">
    <text evidence="7">The sequence shown here is derived from an EMBL/GenBank/DDBJ whole genome shotgun (WGS) entry which is preliminary data.</text>
</comment>
<reference evidence="7" key="1">
    <citation type="journal article" date="2021" name="Nat. Commun.">
        <title>Genetic determinants of endophytism in the Arabidopsis root mycobiome.</title>
        <authorList>
            <person name="Mesny F."/>
            <person name="Miyauchi S."/>
            <person name="Thiergart T."/>
            <person name="Pickel B."/>
            <person name="Atanasova L."/>
            <person name="Karlsson M."/>
            <person name="Huettel B."/>
            <person name="Barry K.W."/>
            <person name="Haridas S."/>
            <person name="Chen C."/>
            <person name="Bauer D."/>
            <person name="Andreopoulos W."/>
            <person name="Pangilinan J."/>
            <person name="LaButti K."/>
            <person name="Riley R."/>
            <person name="Lipzen A."/>
            <person name="Clum A."/>
            <person name="Drula E."/>
            <person name="Henrissat B."/>
            <person name="Kohler A."/>
            <person name="Grigoriev I.V."/>
            <person name="Martin F.M."/>
            <person name="Hacquard S."/>
        </authorList>
    </citation>
    <scope>NUCLEOTIDE SEQUENCE</scope>
    <source>
        <strain evidence="7">MPI-SDFR-AT-0117</strain>
    </source>
</reference>
<feature type="region of interest" description="Disordered" evidence="3">
    <location>
        <begin position="369"/>
        <end position="634"/>
    </location>
</feature>
<feature type="region of interest" description="Disordered" evidence="3">
    <location>
        <begin position="209"/>
        <end position="247"/>
    </location>
</feature>
<feature type="compositionally biased region" description="Polar residues" evidence="3">
    <location>
        <begin position="290"/>
        <end position="313"/>
    </location>
</feature>
<keyword evidence="8" id="KW-1185">Reference proteome</keyword>
<feature type="compositionally biased region" description="Polar residues" evidence="3">
    <location>
        <begin position="611"/>
        <end position="634"/>
    </location>
</feature>
<feature type="compositionally biased region" description="Polar residues" evidence="3">
    <location>
        <begin position="141"/>
        <end position="153"/>
    </location>
</feature>
<keyword evidence="1" id="KW-0597">Phosphoprotein</keyword>
<dbReference type="SMART" id="SM00036">
    <property type="entry name" value="CNH"/>
    <property type="match status" value="1"/>
</dbReference>
<feature type="compositionally biased region" description="Acidic residues" evidence="3">
    <location>
        <begin position="426"/>
        <end position="436"/>
    </location>
</feature>
<evidence type="ECO:0000313" key="8">
    <source>
        <dbReference type="Proteomes" id="UP000770015"/>
    </source>
</evidence>
<feature type="domain" description="CNH" evidence="6">
    <location>
        <begin position="1356"/>
        <end position="1664"/>
    </location>
</feature>